<organism evidence="8 9">
    <name type="scientific">Aneurinibacillus thermoaerophilus</name>
    <dbReference type="NCBI Taxonomy" id="143495"/>
    <lineage>
        <taxon>Bacteria</taxon>
        <taxon>Bacillati</taxon>
        <taxon>Bacillota</taxon>
        <taxon>Bacilli</taxon>
        <taxon>Bacillales</taxon>
        <taxon>Paenibacillaceae</taxon>
        <taxon>Aneurinibacillus group</taxon>
        <taxon>Aneurinibacillus</taxon>
    </lineage>
</organism>
<keyword evidence="4 7" id="KW-0812">Transmembrane</keyword>
<feature type="transmembrane region" description="Helical" evidence="7">
    <location>
        <begin position="12"/>
        <end position="32"/>
    </location>
</feature>
<dbReference type="AlphaFoldDB" id="A0A1G8D7V0"/>
<proteinExistence type="inferred from homology"/>
<feature type="transmembrane region" description="Helical" evidence="7">
    <location>
        <begin position="113"/>
        <end position="134"/>
    </location>
</feature>
<dbReference type="RefSeq" id="WP_057897794.1">
    <property type="nucleotide sequence ID" value="NZ_CP080764.1"/>
</dbReference>
<evidence type="ECO:0000256" key="6">
    <source>
        <dbReference type="ARBA" id="ARBA00023136"/>
    </source>
</evidence>
<evidence type="ECO:0000256" key="4">
    <source>
        <dbReference type="ARBA" id="ARBA00022692"/>
    </source>
</evidence>
<dbReference type="Proteomes" id="UP000198956">
    <property type="component" value="Unassembled WGS sequence"/>
</dbReference>
<evidence type="ECO:0000256" key="1">
    <source>
        <dbReference type="ARBA" id="ARBA00004651"/>
    </source>
</evidence>
<dbReference type="EMBL" id="FNDE01000031">
    <property type="protein sequence ID" value="SDH53868.1"/>
    <property type="molecule type" value="Genomic_DNA"/>
</dbReference>
<dbReference type="PANTHER" id="PTHR40043:SF1">
    <property type="entry name" value="UPF0719 INNER MEMBRANE PROTEIN YJFL"/>
    <property type="match status" value="1"/>
</dbReference>
<dbReference type="Pfam" id="PF03994">
    <property type="entry name" value="DUF350"/>
    <property type="match status" value="1"/>
</dbReference>
<keyword evidence="6 7" id="KW-0472">Membrane</keyword>
<dbReference type="GO" id="GO:0005886">
    <property type="term" value="C:plasma membrane"/>
    <property type="evidence" value="ECO:0007669"/>
    <property type="project" value="UniProtKB-SubCell"/>
</dbReference>
<comment type="similarity">
    <text evidence="2">Belongs to the UPF0719 family.</text>
</comment>
<dbReference type="GeneID" id="97142740"/>
<keyword evidence="5 7" id="KW-1133">Transmembrane helix</keyword>
<name>A0A1G8D7V0_ANETH</name>
<evidence type="ECO:0000256" key="2">
    <source>
        <dbReference type="ARBA" id="ARBA00005779"/>
    </source>
</evidence>
<evidence type="ECO:0000256" key="3">
    <source>
        <dbReference type="ARBA" id="ARBA00022475"/>
    </source>
</evidence>
<reference evidence="8 9" key="1">
    <citation type="submission" date="2016-10" db="EMBL/GenBank/DDBJ databases">
        <authorList>
            <person name="de Groot N.N."/>
        </authorList>
    </citation>
    <scope>NUCLEOTIDE SEQUENCE [LARGE SCALE GENOMIC DNA]</scope>
    <source>
        <strain evidence="8 9">L 420-91</strain>
    </source>
</reference>
<protein>
    <submittedName>
        <fullName evidence="8">Putative membrane protein</fullName>
    </submittedName>
</protein>
<evidence type="ECO:0000313" key="9">
    <source>
        <dbReference type="Proteomes" id="UP000198956"/>
    </source>
</evidence>
<feature type="transmembrane region" description="Helical" evidence="7">
    <location>
        <begin position="44"/>
        <end position="67"/>
    </location>
</feature>
<keyword evidence="3" id="KW-1003">Cell membrane</keyword>
<evidence type="ECO:0000313" key="8">
    <source>
        <dbReference type="EMBL" id="SDH53868.1"/>
    </source>
</evidence>
<dbReference type="PANTHER" id="PTHR40043">
    <property type="entry name" value="UPF0719 INNER MEMBRANE PROTEIN YJFL"/>
    <property type="match status" value="1"/>
</dbReference>
<sequence length="135" mass="14919">MVIFSNSYVLTAAYFAAALLAVIIFLAVFEMVTKYKDWDEIKRGNVSVAMATGGKIFGICNIIRYSIEHKEGIGHTLLWSSYGSLLLLVAYFVFEFLTPMFKVDEEIAADNRAVGLLSMVISIGVSYVIGASIMR</sequence>
<dbReference type="InterPro" id="IPR007140">
    <property type="entry name" value="DUF350"/>
</dbReference>
<feature type="transmembrane region" description="Helical" evidence="7">
    <location>
        <begin position="79"/>
        <end position="101"/>
    </location>
</feature>
<comment type="subcellular location">
    <subcellularLocation>
        <location evidence="1">Cell membrane</location>
        <topology evidence="1">Multi-pass membrane protein</topology>
    </subcellularLocation>
</comment>
<accession>A0A1G8D7V0</accession>
<evidence type="ECO:0000256" key="5">
    <source>
        <dbReference type="ARBA" id="ARBA00022989"/>
    </source>
</evidence>
<gene>
    <name evidence="8" type="ORF">SAMN04489735_103116</name>
</gene>
<evidence type="ECO:0000256" key="7">
    <source>
        <dbReference type="SAM" id="Phobius"/>
    </source>
</evidence>